<sequence length="1407" mass="156447">MISSPPNPSLFIYSLALEFAFTRLQASEKRACYLAASIRVSTVEPNIGSPSKEEEEEEDGNRVRRGSRRESRGCWVRSQRRSGCVLLFPWCLTVLRSETVCACRSALLGAIDDYSSVISYYSTSWKRQIFNVVRDLIDFSRTFSAVQPNFFDEAHQSVSTRAKNEQVRLTMPYERRWAKSNFEKFANGRNYSICRSSVDKSNQKCFLREPKLLELASRDSEQRLPFFTIIFFDTHASWKVSPLCSPLPEVVQRNSLESLSPSNMNGSEPTSPLLFMVGLQAANADSTRLNSSCMSSETGSSDQSESSNKLSNPPVSISSTLPDCLTSGKSSGSVCDNLSAVGSDFLVNNYPTVDRRVKRNPRKRGKKKGKQYKQNAPGKVLTESDVQRDEITCSFSSSSRLLANNLSDEAATSGSFITDTSVEKDDSTSNINFVDCSASLLSCTSYSDEMDGFETVTSPQRLAGDELGSNTTGSRAIRDAEMVPLKLNWSTKKDHFRENNICHDNFSCISMCNNNNNPAVDSSLDGWNSDIGEKSSDDTAIRLVIKDESGPSSSEGEIISPSEELMQWDTSSHATVDLCNLGSHVSKDHSSSDAYLSNDVLDGCSSTERVDCSCSSQAGSSNDFHPVIYERRGRRSRRMIGHGNLNGANRSITAKIHSHTGEDINYSIWQKVQKNEKNECVSKANNVSVLCAHHDVASKDNKMKMKPDKFIGQKQKQSGITCKYPKAEPSQVTSRGAKTSPTLSKATFGTAKNKSSSVIKHANQNHLSGSYIGKGDMPNSPKHHFQQKECQHNSPFEDLNKHSSTGLRSHSNSSSQRCLSKLTDSIDCCLGHSEKEINVIMEAAPQGNVCDGIRHLDVPAAFIEIDHMPTTSYQFGQRQIDTNCESGTTKHSKDIQEVLSSVGIEDYRCTKPNIESHREANSMSSNGSPIQKWVPVGRKDLIASDMGYLDCLKVPVMDETVLDHSYPKTAEVEDVNKDGDILNSEANKLTDKLSTYPNSTEVLDIHTVINCQTHKTEDKEFIGFETDLDKIVGAVKDAYELQTAVESVQLVTGSPVADFEKFLFSAAPVIGRTQDSRSCNSSHERLKDSSLCWHENPNISLKSIWQWYEELGCFGLEVKAHDFYNSRRLRNGCHEFTAYFVPYLSAVQLFGISSGTKYCNLSGQSARAYEGNETAKSVSSLGSLPIFSMLLPQPTKDKGACLSDSSSPAKVEFFDKGIHVDHEDIIFEYFESEQPPWRRPLYEKIKELVASGSSSNSRMFGDPSKLESVKLHDLHPASWYCVAWYPIYRIPDGSFHAAFLTYHSLGHFVHRSSPESGHGLSEYVVSPVVGLQTYNHKGESWFQPRDMNSKVIQSEDVNHSDTSELIKERLRTLRQTASVMARAVVSKGNQRYVNWHPDYNFFVSRSG</sequence>
<evidence type="ECO:0000256" key="1">
    <source>
        <dbReference type="SAM" id="MobiDB-lite"/>
    </source>
</evidence>
<comment type="caution">
    <text evidence="2">The sequence shown here is derived from an EMBL/GenBank/DDBJ whole genome shotgun (WGS) entry which is preliminary data.</text>
</comment>
<reference evidence="2 3" key="1">
    <citation type="submission" date="2022-12" db="EMBL/GenBank/DDBJ databases">
        <title>Chromosome-scale assembly of the Ensete ventricosum genome.</title>
        <authorList>
            <person name="Dussert Y."/>
            <person name="Stocks J."/>
            <person name="Wendawek A."/>
            <person name="Woldeyes F."/>
            <person name="Nichols R.A."/>
            <person name="Borrell J.S."/>
        </authorList>
    </citation>
    <scope>NUCLEOTIDE SEQUENCE [LARGE SCALE GENOMIC DNA]</scope>
    <source>
        <strain evidence="3">cv. Maze</strain>
        <tissue evidence="2">Seeds</tissue>
    </source>
</reference>
<feature type="compositionally biased region" description="Polar residues" evidence="1">
    <location>
        <begin position="802"/>
        <end position="814"/>
    </location>
</feature>
<dbReference type="PANTHER" id="PTHR32010:SF18">
    <property type="entry name" value="DUF789 FAMILY PROTEIN"/>
    <property type="match status" value="1"/>
</dbReference>
<gene>
    <name evidence="2" type="ORF">OPV22_009495</name>
</gene>
<feature type="region of interest" description="Disordered" evidence="1">
    <location>
        <begin position="352"/>
        <end position="384"/>
    </location>
</feature>
<organism evidence="2 3">
    <name type="scientific">Ensete ventricosum</name>
    <name type="common">Abyssinian banana</name>
    <name type="synonym">Musa ensete</name>
    <dbReference type="NCBI Taxonomy" id="4639"/>
    <lineage>
        <taxon>Eukaryota</taxon>
        <taxon>Viridiplantae</taxon>
        <taxon>Streptophyta</taxon>
        <taxon>Embryophyta</taxon>
        <taxon>Tracheophyta</taxon>
        <taxon>Spermatophyta</taxon>
        <taxon>Magnoliopsida</taxon>
        <taxon>Liliopsida</taxon>
        <taxon>Zingiberales</taxon>
        <taxon>Musaceae</taxon>
        <taxon>Ensete</taxon>
    </lineage>
</organism>
<protein>
    <submittedName>
        <fullName evidence="2">Uncharacterized protein</fullName>
    </submittedName>
</protein>
<feature type="region of interest" description="Disordered" evidence="1">
    <location>
        <begin position="725"/>
        <end position="814"/>
    </location>
</feature>
<feature type="compositionally biased region" description="Basic residues" evidence="1">
    <location>
        <begin position="356"/>
        <end position="371"/>
    </location>
</feature>
<dbReference type="EMBL" id="JAQQAF010000003">
    <property type="protein sequence ID" value="KAJ8498943.1"/>
    <property type="molecule type" value="Genomic_DNA"/>
</dbReference>
<dbReference type="Pfam" id="PF05623">
    <property type="entry name" value="DUF789"/>
    <property type="match status" value="1"/>
</dbReference>
<evidence type="ECO:0000313" key="3">
    <source>
        <dbReference type="Proteomes" id="UP001222027"/>
    </source>
</evidence>
<keyword evidence="3" id="KW-1185">Reference proteome</keyword>
<dbReference type="PANTHER" id="PTHR32010">
    <property type="entry name" value="PHOTOSYSTEM II STABILITY/ASSEMBLY FACTOR HCF136, CHLOROPLASTIC"/>
    <property type="match status" value="1"/>
</dbReference>
<name>A0AAV8RJ24_ENSVE</name>
<feature type="compositionally biased region" description="Low complexity" evidence="1">
    <location>
        <begin position="295"/>
        <end position="307"/>
    </location>
</feature>
<dbReference type="InterPro" id="IPR008507">
    <property type="entry name" value="DUF789"/>
</dbReference>
<dbReference type="Proteomes" id="UP001222027">
    <property type="component" value="Unassembled WGS sequence"/>
</dbReference>
<feature type="compositionally biased region" description="Polar residues" evidence="1">
    <location>
        <begin position="730"/>
        <end position="768"/>
    </location>
</feature>
<accession>A0AAV8RJ24</accession>
<feature type="region of interest" description="Disordered" evidence="1">
    <location>
        <begin position="288"/>
        <end position="315"/>
    </location>
</feature>
<proteinExistence type="predicted"/>
<evidence type="ECO:0000313" key="2">
    <source>
        <dbReference type="EMBL" id="KAJ8498943.1"/>
    </source>
</evidence>